<reference evidence="3 4" key="2">
    <citation type="submission" date="2011-11" db="EMBL/GenBank/DDBJ databases">
        <authorList>
            <consortium name="US DOE Joint Genome Institute"/>
            <person name="Lucas S."/>
            <person name="Han J."/>
            <person name="Lapidus A."/>
            <person name="Cheng J.-F."/>
            <person name="Goodwin L."/>
            <person name="Pitluck S."/>
            <person name="Peters L."/>
            <person name="Ovchinnikova G."/>
            <person name="Zhang X."/>
            <person name="Detter J.C."/>
            <person name="Han C."/>
            <person name="Tapia R."/>
            <person name="Land M."/>
            <person name="Hauser L."/>
            <person name="Kyrpides N."/>
            <person name="Ivanova N."/>
            <person name="Pagani I."/>
            <person name="Vogl K."/>
            <person name="Liu Z."/>
            <person name="Overmann J."/>
            <person name="Frigaard N.-U."/>
            <person name="Bryant D."/>
            <person name="Woyke T."/>
        </authorList>
    </citation>
    <scope>NUCLEOTIDE SEQUENCE [LARGE SCALE GENOMIC DNA]</scope>
    <source>
        <strain evidence="3 4">970</strain>
    </source>
</reference>
<dbReference type="eggNOG" id="ENOG5030VP8">
    <property type="taxonomic scope" value="Bacteria"/>
</dbReference>
<dbReference type="SUPFAM" id="SSF47598">
    <property type="entry name" value="Ribbon-helix-helix"/>
    <property type="match status" value="1"/>
</dbReference>
<dbReference type="InterPro" id="IPR053853">
    <property type="entry name" value="FitA-like_RHH"/>
</dbReference>
<feature type="domain" description="Antitoxin FitA-like ribbon-helix-helix" evidence="2">
    <location>
        <begin position="4"/>
        <end position="30"/>
    </location>
</feature>
<reference evidence="4" key="1">
    <citation type="submission" date="2011-06" db="EMBL/GenBank/DDBJ databases">
        <authorList>
            <consortium name="US DOE Joint Genome Institute (JGI-PGF)"/>
            <person name="Lucas S."/>
            <person name="Han J."/>
            <person name="Lapidus A."/>
            <person name="Cheng J.-F."/>
            <person name="Goodwin L."/>
            <person name="Pitluck S."/>
            <person name="Peters L."/>
            <person name="Land M.L."/>
            <person name="Hauser L."/>
            <person name="Vogl K."/>
            <person name="Liu Z."/>
            <person name="Overmann J."/>
            <person name="Frigaard N.-U."/>
            <person name="Bryant D.A."/>
            <person name="Woyke T.J."/>
        </authorList>
    </citation>
    <scope>NUCLEOTIDE SEQUENCE [LARGE SCALE GENOMIC DNA]</scope>
    <source>
        <strain evidence="4">970</strain>
    </source>
</reference>
<gene>
    <name evidence="3" type="ORF">Thi970DRAFT_02178</name>
</gene>
<dbReference type="EMBL" id="JH603169">
    <property type="protein sequence ID" value="EIC21942.1"/>
    <property type="molecule type" value="Genomic_DNA"/>
</dbReference>
<protein>
    <recommendedName>
        <fullName evidence="2">Antitoxin FitA-like ribbon-helix-helix domain-containing protein</fullName>
    </recommendedName>
</protein>
<dbReference type="InterPro" id="IPR010985">
    <property type="entry name" value="Ribbon_hlx_hlx"/>
</dbReference>
<organism evidence="3 4">
    <name type="scientific">Thiorhodovibrio frisius</name>
    <dbReference type="NCBI Taxonomy" id="631362"/>
    <lineage>
        <taxon>Bacteria</taxon>
        <taxon>Pseudomonadati</taxon>
        <taxon>Pseudomonadota</taxon>
        <taxon>Gammaproteobacteria</taxon>
        <taxon>Chromatiales</taxon>
        <taxon>Chromatiaceae</taxon>
        <taxon>Thiorhodovibrio</taxon>
    </lineage>
</organism>
<feature type="compositionally biased region" description="Basic and acidic residues" evidence="1">
    <location>
        <begin position="68"/>
        <end position="80"/>
    </location>
</feature>
<dbReference type="OrthoDB" id="7107936at2"/>
<dbReference type="RefSeq" id="WP_009148526.1">
    <property type="nucleotide sequence ID" value="NZ_CP121471.1"/>
</dbReference>
<dbReference type="GO" id="GO:0006355">
    <property type="term" value="P:regulation of DNA-templated transcription"/>
    <property type="evidence" value="ECO:0007669"/>
    <property type="project" value="InterPro"/>
</dbReference>
<dbReference type="Gene3D" id="6.10.180.10">
    <property type="entry name" value="Antitoxin ParD"/>
    <property type="match status" value="1"/>
</dbReference>
<dbReference type="Pfam" id="PF22513">
    <property type="entry name" value="FitA-like_RHH"/>
    <property type="match status" value="1"/>
</dbReference>
<sequence>MATTIQLRNVPEDLHRQLKARAALAGLSLSDYLLGHARALAARPTAEEMRARLSQREPCRISEPSAEIIRRDRDRDEKPR</sequence>
<evidence type="ECO:0000259" key="2">
    <source>
        <dbReference type="Pfam" id="PF22513"/>
    </source>
</evidence>
<feature type="region of interest" description="Disordered" evidence="1">
    <location>
        <begin position="51"/>
        <end position="80"/>
    </location>
</feature>
<keyword evidence="4" id="KW-1185">Reference proteome</keyword>
<dbReference type="HOGENOM" id="CLU_176903_0_0_6"/>
<evidence type="ECO:0000313" key="3">
    <source>
        <dbReference type="EMBL" id="EIC21942.1"/>
    </source>
</evidence>
<evidence type="ECO:0000256" key="1">
    <source>
        <dbReference type="SAM" id="MobiDB-lite"/>
    </source>
</evidence>
<name>H8YZ15_9GAMM</name>
<dbReference type="STRING" id="631362.Thi970DRAFT_02178"/>
<dbReference type="InterPro" id="IPR038296">
    <property type="entry name" value="ParD_sf"/>
</dbReference>
<proteinExistence type="predicted"/>
<feature type="compositionally biased region" description="Basic and acidic residues" evidence="1">
    <location>
        <begin position="51"/>
        <end position="60"/>
    </location>
</feature>
<dbReference type="AlphaFoldDB" id="H8YZ15"/>
<evidence type="ECO:0000313" key="4">
    <source>
        <dbReference type="Proteomes" id="UP000002964"/>
    </source>
</evidence>
<accession>H8YZ15</accession>
<dbReference type="Proteomes" id="UP000002964">
    <property type="component" value="Unassembled WGS sequence"/>
</dbReference>